<keyword evidence="11" id="KW-1185">Reference proteome</keyword>
<dbReference type="GeneTree" id="ENSGT00940000156288"/>
<dbReference type="PROSITE" id="PS00601">
    <property type="entry name" value="IRF_1"/>
    <property type="match status" value="1"/>
</dbReference>
<gene>
    <name evidence="10" type="primary">irf1a</name>
</gene>
<dbReference type="GO" id="GO:0005634">
    <property type="term" value="C:nucleus"/>
    <property type="evidence" value="ECO:0007669"/>
    <property type="project" value="UniProtKB-SubCell"/>
</dbReference>
<dbReference type="Pfam" id="PF00605">
    <property type="entry name" value="IRF"/>
    <property type="match status" value="1"/>
</dbReference>
<evidence type="ECO:0000256" key="3">
    <source>
        <dbReference type="ARBA" id="ARBA00022843"/>
    </source>
</evidence>
<reference evidence="10" key="3">
    <citation type="submission" date="2025-09" db="UniProtKB">
        <authorList>
            <consortium name="Ensembl"/>
        </authorList>
    </citation>
    <scope>IDENTIFICATION</scope>
</reference>
<dbReference type="GO" id="GO:0000981">
    <property type="term" value="F:DNA-binding transcription factor activity, RNA polymerase II-specific"/>
    <property type="evidence" value="ECO:0007669"/>
    <property type="project" value="TreeGrafter"/>
</dbReference>
<evidence type="ECO:0000256" key="7">
    <source>
        <dbReference type="ARBA" id="ARBA00023163"/>
    </source>
</evidence>
<feature type="domain" description="IRF tryptophan pentad repeat" evidence="9">
    <location>
        <begin position="5"/>
        <end position="113"/>
    </location>
</feature>
<accession>A0AAY4EL29</accession>
<evidence type="ECO:0000256" key="2">
    <source>
        <dbReference type="ARBA" id="ARBA00022499"/>
    </source>
</evidence>
<evidence type="ECO:0000256" key="6">
    <source>
        <dbReference type="ARBA" id="ARBA00023159"/>
    </source>
</evidence>
<dbReference type="CDD" id="cd00103">
    <property type="entry name" value="IRF"/>
    <property type="match status" value="1"/>
</dbReference>
<keyword evidence="7" id="KW-0804">Transcription</keyword>
<dbReference type="PRINTS" id="PR00267">
    <property type="entry name" value="INTFRNREGFCT"/>
</dbReference>
<evidence type="ECO:0000313" key="10">
    <source>
        <dbReference type="Ensembl" id="ENSDCDP00010058347.1"/>
    </source>
</evidence>
<keyword evidence="2" id="KW-1017">Isopeptide bond</keyword>
<sequence length="271" mass="31461">MHQDRLRLRPWLEEQIDSGNHHGVIWLDEPARVFQIPWKHAARHGWNIDKDATLFRNWAIHTGRHKPGIDKPDPKTWKANFRCALNSLQDVKELHEKSIKKGSNAYRVYVMLPTAKSSRRRKGPTQTEVDIKRRVPPLSSTPHAPLERFSEAFCRYSEGDGAHLPSIFHKRDWFPPFNAVKNEGQTDHFYCQSHFATEAHGTHYAPSDDREQAEAVLKIVDHLKNSERYEASSETDRSWRAATSPWTELLWETDSFPRDYHCHGLPAGQFA</sequence>
<keyword evidence="3" id="KW-0832">Ubl conjugation</keyword>
<dbReference type="PANTHER" id="PTHR11949">
    <property type="entry name" value="INTERFERON REGULATORY FACTOR"/>
    <property type="match status" value="1"/>
</dbReference>
<keyword evidence="4" id="KW-0805">Transcription regulation</keyword>
<reference evidence="10" key="2">
    <citation type="submission" date="2025-08" db="UniProtKB">
        <authorList>
            <consortium name="Ensembl"/>
        </authorList>
    </citation>
    <scope>IDENTIFICATION</scope>
</reference>
<proteinExistence type="predicted"/>
<dbReference type="SMART" id="SM00348">
    <property type="entry name" value="IRF"/>
    <property type="match status" value="1"/>
</dbReference>
<dbReference type="Ensembl" id="ENSDCDT00010069047.1">
    <property type="protein sequence ID" value="ENSDCDP00010058347.1"/>
    <property type="gene ID" value="ENSDCDG00010032854.1"/>
</dbReference>
<dbReference type="Proteomes" id="UP000694580">
    <property type="component" value="Chromosome 8"/>
</dbReference>
<dbReference type="InterPro" id="IPR036388">
    <property type="entry name" value="WH-like_DNA-bd_sf"/>
</dbReference>
<evidence type="ECO:0000256" key="5">
    <source>
        <dbReference type="ARBA" id="ARBA00023125"/>
    </source>
</evidence>
<name>A0AAY4EL29_9TELE</name>
<dbReference type="PROSITE" id="PS51507">
    <property type="entry name" value="IRF_2"/>
    <property type="match status" value="1"/>
</dbReference>
<evidence type="ECO:0000313" key="11">
    <source>
        <dbReference type="Proteomes" id="UP000694580"/>
    </source>
</evidence>
<reference evidence="10 11" key="1">
    <citation type="submission" date="2020-06" db="EMBL/GenBank/DDBJ databases">
        <authorList>
            <consortium name="Wellcome Sanger Institute Data Sharing"/>
        </authorList>
    </citation>
    <scope>NUCLEOTIDE SEQUENCE [LARGE SCALE GENOMIC DNA]</scope>
</reference>
<evidence type="ECO:0000256" key="8">
    <source>
        <dbReference type="ARBA" id="ARBA00023242"/>
    </source>
</evidence>
<evidence type="ECO:0000256" key="1">
    <source>
        <dbReference type="ARBA" id="ARBA00004123"/>
    </source>
</evidence>
<keyword evidence="8" id="KW-0539">Nucleus</keyword>
<dbReference type="InterPro" id="IPR001346">
    <property type="entry name" value="Interferon_reg_fact_DNA-bd_dom"/>
</dbReference>
<dbReference type="GO" id="GO:0000978">
    <property type="term" value="F:RNA polymerase II cis-regulatory region sequence-specific DNA binding"/>
    <property type="evidence" value="ECO:0007669"/>
    <property type="project" value="TreeGrafter"/>
</dbReference>
<dbReference type="InterPro" id="IPR019817">
    <property type="entry name" value="Interferon_reg_fac_CS"/>
</dbReference>
<evidence type="ECO:0000259" key="9">
    <source>
        <dbReference type="PROSITE" id="PS51507"/>
    </source>
</evidence>
<dbReference type="SUPFAM" id="SSF46785">
    <property type="entry name" value="Winged helix' DNA-binding domain"/>
    <property type="match status" value="1"/>
</dbReference>
<protein>
    <recommendedName>
        <fullName evidence="9">IRF tryptophan pentad repeat domain-containing protein</fullName>
    </recommendedName>
</protein>
<dbReference type="FunFam" id="1.10.10.10:FF:000065">
    <property type="entry name" value="Interferon regulatory factor"/>
    <property type="match status" value="1"/>
</dbReference>
<keyword evidence="5" id="KW-0238">DNA-binding</keyword>
<dbReference type="PANTHER" id="PTHR11949:SF50">
    <property type="entry name" value="INTERFERON REGULATORY FACTOR"/>
    <property type="match status" value="1"/>
</dbReference>
<keyword evidence="6" id="KW-0010">Activator</keyword>
<evidence type="ECO:0000256" key="4">
    <source>
        <dbReference type="ARBA" id="ARBA00023015"/>
    </source>
</evidence>
<dbReference type="AlphaFoldDB" id="A0AAY4EL29"/>
<organism evidence="10 11">
    <name type="scientific">Denticeps clupeoides</name>
    <name type="common">denticle herring</name>
    <dbReference type="NCBI Taxonomy" id="299321"/>
    <lineage>
        <taxon>Eukaryota</taxon>
        <taxon>Metazoa</taxon>
        <taxon>Chordata</taxon>
        <taxon>Craniata</taxon>
        <taxon>Vertebrata</taxon>
        <taxon>Euteleostomi</taxon>
        <taxon>Actinopterygii</taxon>
        <taxon>Neopterygii</taxon>
        <taxon>Teleostei</taxon>
        <taxon>Clupei</taxon>
        <taxon>Clupeiformes</taxon>
        <taxon>Denticipitoidei</taxon>
        <taxon>Denticipitidae</taxon>
        <taxon>Denticeps</taxon>
    </lineage>
</organism>
<dbReference type="Gene3D" id="1.10.10.10">
    <property type="entry name" value="Winged helix-like DNA-binding domain superfamily/Winged helix DNA-binding domain"/>
    <property type="match status" value="1"/>
</dbReference>
<dbReference type="GO" id="GO:0002376">
    <property type="term" value="P:immune system process"/>
    <property type="evidence" value="ECO:0007669"/>
    <property type="project" value="TreeGrafter"/>
</dbReference>
<comment type="subcellular location">
    <subcellularLocation>
        <location evidence="1">Nucleus</location>
    </subcellularLocation>
</comment>
<dbReference type="InterPro" id="IPR036390">
    <property type="entry name" value="WH_DNA-bd_sf"/>
</dbReference>